<evidence type="ECO:0000313" key="3">
    <source>
        <dbReference type="Proteomes" id="UP000594263"/>
    </source>
</evidence>
<reference evidence="2" key="1">
    <citation type="submission" date="2021-01" db="UniProtKB">
        <authorList>
            <consortium name="EnsemblPlants"/>
        </authorList>
    </citation>
    <scope>IDENTIFICATION</scope>
</reference>
<dbReference type="EnsemblPlants" id="Kaladp0011s0591.1.v1.1">
    <property type="protein sequence ID" value="Kaladp0011s0591.1.v1.1"/>
    <property type="gene ID" value="Kaladp0011s0591.v1.1"/>
</dbReference>
<protein>
    <submittedName>
        <fullName evidence="2">Uncharacterized protein</fullName>
    </submittedName>
</protein>
<accession>A0A7N0RHY9</accession>
<name>A0A7N0RHY9_KALFE</name>
<organism evidence="2 3">
    <name type="scientific">Kalanchoe fedtschenkoi</name>
    <name type="common">Lavender scallops</name>
    <name type="synonym">South American air plant</name>
    <dbReference type="NCBI Taxonomy" id="63787"/>
    <lineage>
        <taxon>Eukaryota</taxon>
        <taxon>Viridiplantae</taxon>
        <taxon>Streptophyta</taxon>
        <taxon>Embryophyta</taxon>
        <taxon>Tracheophyta</taxon>
        <taxon>Spermatophyta</taxon>
        <taxon>Magnoliopsida</taxon>
        <taxon>eudicotyledons</taxon>
        <taxon>Gunneridae</taxon>
        <taxon>Pentapetalae</taxon>
        <taxon>Saxifragales</taxon>
        <taxon>Crassulaceae</taxon>
        <taxon>Kalanchoe</taxon>
    </lineage>
</organism>
<proteinExistence type="predicted"/>
<feature type="compositionally biased region" description="Basic residues" evidence="1">
    <location>
        <begin position="1"/>
        <end position="19"/>
    </location>
</feature>
<evidence type="ECO:0000313" key="2">
    <source>
        <dbReference type="EnsemblPlants" id="Kaladp0011s0591.1.v1.1"/>
    </source>
</evidence>
<feature type="region of interest" description="Disordered" evidence="1">
    <location>
        <begin position="1"/>
        <end position="74"/>
    </location>
</feature>
<dbReference type="Gramene" id="Kaladp0011s0591.1.v1.1">
    <property type="protein sequence ID" value="Kaladp0011s0591.1.v1.1"/>
    <property type="gene ID" value="Kaladp0011s0591.v1.1"/>
</dbReference>
<keyword evidence="3" id="KW-1185">Reference proteome</keyword>
<dbReference type="Proteomes" id="UP000594263">
    <property type="component" value="Unplaced"/>
</dbReference>
<evidence type="ECO:0000256" key="1">
    <source>
        <dbReference type="SAM" id="MobiDB-lite"/>
    </source>
</evidence>
<dbReference type="AlphaFoldDB" id="A0A7N0RHY9"/>
<sequence length="74" mass="8346">MFVQRPQRRSSSKRHHHIHPISPTAAHRPPHIRQSLPHNQLTMEAPDSSYVSSQDGSPKRSDQLKSSIPGPSYS</sequence>